<evidence type="ECO:0000256" key="1">
    <source>
        <dbReference type="SAM" id="MobiDB-lite"/>
    </source>
</evidence>
<evidence type="ECO:0000313" key="2">
    <source>
        <dbReference type="EMBL" id="KAF2654450.1"/>
    </source>
</evidence>
<organism evidence="2 3">
    <name type="scientific">Lophiostoma macrostomum CBS 122681</name>
    <dbReference type="NCBI Taxonomy" id="1314788"/>
    <lineage>
        <taxon>Eukaryota</taxon>
        <taxon>Fungi</taxon>
        <taxon>Dikarya</taxon>
        <taxon>Ascomycota</taxon>
        <taxon>Pezizomycotina</taxon>
        <taxon>Dothideomycetes</taxon>
        <taxon>Pleosporomycetidae</taxon>
        <taxon>Pleosporales</taxon>
        <taxon>Lophiostomataceae</taxon>
        <taxon>Lophiostoma</taxon>
    </lineage>
</organism>
<dbReference type="Proteomes" id="UP000799324">
    <property type="component" value="Unassembled WGS sequence"/>
</dbReference>
<evidence type="ECO:0000313" key="3">
    <source>
        <dbReference type="Proteomes" id="UP000799324"/>
    </source>
</evidence>
<feature type="region of interest" description="Disordered" evidence="1">
    <location>
        <begin position="43"/>
        <end position="64"/>
    </location>
</feature>
<accession>A0A6A6T3V5</accession>
<reference evidence="2" key="1">
    <citation type="journal article" date="2020" name="Stud. Mycol.">
        <title>101 Dothideomycetes genomes: a test case for predicting lifestyles and emergence of pathogens.</title>
        <authorList>
            <person name="Haridas S."/>
            <person name="Albert R."/>
            <person name="Binder M."/>
            <person name="Bloem J."/>
            <person name="Labutti K."/>
            <person name="Salamov A."/>
            <person name="Andreopoulos B."/>
            <person name="Baker S."/>
            <person name="Barry K."/>
            <person name="Bills G."/>
            <person name="Bluhm B."/>
            <person name="Cannon C."/>
            <person name="Castanera R."/>
            <person name="Culley D."/>
            <person name="Daum C."/>
            <person name="Ezra D."/>
            <person name="Gonzalez J."/>
            <person name="Henrissat B."/>
            <person name="Kuo A."/>
            <person name="Liang C."/>
            <person name="Lipzen A."/>
            <person name="Lutzoni F."/>
            <person name="Magnuson J."/>
            <person name="Mondo S."/>
            <person name="Nolan M."/>
            <person name="Ohm R."/>
            <person name="Pangilinan J."/>
            <person name="Park H.-J."/>
            <person name="Ramirez L."/>
            <person name="Alfaro M."/>
            <person name="Sun H."/>
            <person name="Tritt A."/>
            <person name="Yoshinaga Y."/>
            <person name="Zwiers L.-H."/>
            <person name="Turgeon B."/>
            <person name="Goodwin S."/>
            <person name="Spatafora J."/>
            <person name="Crous P."/>
            <person name="Grigoriev I."/>
        </authorList>
    </citation>
    <scope>NUCLEOTIDE SEQUENCE</scope>
    <source>
        <strain evidence="2">CBS 122681</strain>
    </source>
</reference>
<name>A0A6A6T3V5_9PLEO</name>
<keyword evidence="3" id="KW-1185">Reference proteome</keyword>
<gene>
    <name evidence="2" type="ORF">K491DRAFT_693873</name>
</gene>
<feature type="compositionally biased region" description="Polar residues" evidence="1">
    <location>
        <begin position="44"/>
        <end position="57"/>
    </location>
</feature>
<proteinExistence type="predicted"/>
<sequence length="64" mass="7396">MKYFVLVRNSTNFYKQEIIAARCTTNEKRATHIPRTCRLLKSMNPITTPKPSQTPQPAVTYEIP</sequence>
<dbReference type="AlphaFoldDB" id="A0A6A6T3V5"/>
<protein>
    <submittedName>
        <fullName evidence="2">Uncharacterized protein</fullName>
    </submittedName>
</protein>
<dbReference type="EMBL" id="MU004364">
    <property type="protein sequence ID" value="KAF2654450.1"/>
    <property type="molecule type" value="Genomic_DNA"/>
</dbReference>